<proteinExistence type="predicted"/>
<dbReference type="EMBL" id="PDGH01000101">
    <property type="protein sequence ID" value="POB46948.1"/>
    <property type="molecule type" value="Genomic_DNA"/>
</dbReference>
<evidence type="ECO:0000313" key="3">
    <source>
        <dbReference type="Proteomes" id="UP000237466"/>
    </source>
</evidence>
<keyword evidence="1" id="KW-1133">Transmembrane helix</keyword>
<keyword evidence="1" id="KW-0472">Membrane</keyword>
<gene>
    <name evidence="2" type="ORF">CRN52_12790</name>
</gene>
<protein>
    <submittedName>
        <fullName evidence="2">Uncharacterized protein</fullName>
    </submittedName>
</protein>
<comment type="caution">
    <text evidence="2">The sequence shown here is derived from an EMBL/GenBank/DDBJ whole genome shotgun (WGS) entry which is preliminary data.</text>
</comment>
<evidence type="ECO:0000256" key="1">
    <source>
        <dbReference type="SAM" id="Phobius"/>
    </source>
</evidence>
<name>A0A2S3R1F6_VIBVL</name>
<feature type="transmembrane region" description="Helical" evidence="1">
    <location>
        <begin position="6"/>
        <end position="21"/>
    </location>
</feature>
<sequence length="106" mass="11780">MPESVTIGLCAFILIMLWFLRPKGGDSKQVQGGELDAILYLCQENPKLIERVSLLDTYGKEVVCELKLRNAEAVRVAKGSSATEKWLMLKALKAGAPLPEYLQENE</sequence>
<dbReference type="RefSeq" id="WP_103200479.1">
    <property type="nucleotide sequence ID" value="NZ_PDGH01000101.1"/>
</dbReference>
<dbReference type="Proteomes" id="UP000237466">
    <property type="component" value="Unassembled WGS sequence"/>
</dbReference>
<accession>A0A2S3R1F6</accession>
<keyword evidence="1" id="KW-0812">Transmembrane</keyword>
<reference evidence="2 3" key="1">
    <citation type="journal article" date="2018" name="Front. Microbiol.">
        <title>Phylogeny of Vibrio vulnificus from the Analysis of the Core-Genome: Implications for Intra-Species Taxonomy.</title>
        <authorList>
            <person name="Roig F.J."/>
            <person name="Gonzalez-Candelas F."/>
            <person name="Sanjuan E."/>
            <person name="Fouz B."/>
            <person name="Feil E.J."/>
            <person name="Llorens C."/>
            <person name="Baker-Austin C."/>
            <person name="Oliver J.D."/>
            <person name="Danin-Poleg Y."/>
            <person name="Gibas C.J."/>
            <person name="Kashi Y."/>
            <person name="Gulig P.A."/>
            <person name="Morrison S.S."/>
            <person name="Amaro C."/>
        </authorList>
    </citation>
    <scope>NUCLEOTIDE SEQUENCE [LARGE SCALE GENOMIC DNA]</scope>
    <source>
        <strain evidence="2 3">CECT4608</strain>
    </source>
</reference>
<dbReference type="AlphaFoldDB" id="A0A2S3R1F6"/>
<organism evidence="2 3">
    <name type="scientific">Vibrio vulnificus</name>
    <dbReference type="NCBI Taxonomy" id="672"/>
    <lineage>
        <taxon>Bacteria</taxon>
        <taxon>Pseudomonadati</taxon>
        <taxon>Pseudomonadota</taxon>
        <taxon>Gammaproteobacteria</taxon>
        <taxon>Vibrionales</taxon>
        <taxon>Vibrionaceae</taxon>
        <taxon>Vibrio</taxon>
    </lineage>
</organism>
<evidence type="ECO:0000313" key="2">
    <source>
        <dbReference type="EMBL" id="POB46948.1"/>
    </source>
</evidence>